<reference evidence="1" key="1">
    <citation type="journal article" date="2019" name="Database">
        <title>The radish genome database (RadishGD): an integrated information resource for radish genomics.</title>
        <authorList>
            <person name="Yu H.J."/>
            <person name="Baek S."/>
            <person name="Lee Y.J."/>
            <person name="Cho A."/>
            <person name="Mun J.H."/>
        </authorList>
    </citation>
    <scope>NUCLEOTIDE SEQUENCE [LARGE SCALE GENOMIC DNA]</scope>
    <source>
        <strain evidence="1">cv. WK10039</strain>
    </source>
</reference>
<organism evidence="1 2">
    <name type="scientific">Raphanus sativus</name>
    <name type="common">Radish</name>
    <name type="synonym">Raphanus raphanistrum var. sativus</name>
    <dbReference type="NCBI Taxonomy" id="3726"/>
    <lineage>
        <taxon>Eukaryota</taxon>
        <taxon>Viridiplantae</taxon>
        <taxon>Streptophyta</taxon>
        <taxon>Embryophyta</taxon>
        <taxon>Tracheophyta</taxon>
        <taxon>Spermatophyta</taxon>
        <taxon>Magnoliopsida</taxon>
        <taxon>eudicotyledons</taxon>
        <taxon>Gunneridae</taxon>
        <taxon>Pentapetalae</taxon>
        <taxon>rosids</taxon>
        <taxon>malvids</taxon>
        <taxon>Brassicales</taxon>
        <taxon>Brassicaceae</taxon>
        <taxon>Brassiceae</taxon>
        <taxon>Raphanus</taxon>
    </lineage>
</organism>
<dbReference type="RefSeq" id="XP_018434798.1">
    <property type="nucleotide sequence ID" value="XM_018579296.2"/>
</dbReference>
<evidence type="ECO:0000313" key="1">
    <source>
        <dbReference type="Proteomes" id="UP000504610"/>
    </source>
</evidence>
<keyword evidence="1" id="KW-1185">Reference proteome</keyword>
<sequence>MKLSFALFLGEIMYKYAAISSLRIAISTSLFYTSHSYSYFSDHMDLLMVDLNDPPAPMPKDTNLDITRALVDVKNHPVLIYYKASELRTSRWWGCLRKVQSSSVHNLYHNLLNGWIVIEMVGCWR</sequence>
<name>A0A6J0JGP0_RAPSA</name>
<dbReference type="KEGG" id="rsz:108809806"/>
<dbReference type="AlphaFoldDB" id="A0A6J0JGP0"/>
<evidence type="ECO:0000313" key="2">
    <source>
        <dbReference type="RefSeq" id="XP_018434798.1"/>
    </source>
</evidence>
<dbReference type="RefSeq" id="XP_056863764.1">
    <property type="nucleotide sequence ID" value="XM_057007784.1"/>
</dbReference>
<dbReference type="Proteomes" id="UP000504610">
    <property type="component" value="Chromosome 4"/>
</dbReference>
<reference evidence="2 3" key="2">
    <citation type="submission" date="2025-04" db="UniProtKB">
        <authorList>
            <consortium name="RefSeq"/>
        </authorList>
    </citation>
    <scope>IDENTIFICATION</scope>
    <source>
        <tissue evidence="2 3">Leaf</tissue>
    </source>
</reference>
<protein>
    <submittedName>
        <fullName evidence="2">Uncharacterized protein LOC108807059</fullName>
    </submittedName>
    <submittedName>
        <fullName evidence="3">Uncharacterized protein LOC108809806</fullName>
    </submittedName>
</protein>
<gene>
    <name evidence="2" type="primary">LOC108807059</name>
    <name evidence="3" type="synonym">LOC108809806</name>
</gene>
<dbReference type="KEGG" id="rsz:108807059"/>
<accession>A0A6J0JGP0</accession>
<dbReference type="Proteomes" id="UP000504610">
    <property type="component" value="Chromosome 6"/>
</dbReference>
<evidence type="ECO:0000313" key="3">
    <source>
        <dbReference type="RefSeq" id="XP_056863764.1"/>
    </source>
</evidence>
<dbReference type="GeneID" id="108807059"/>
<proteinExistence type="predicted"/>